<feature type="signal peptide" evidence="11">
    <location>
        <begin position="1"/>
        <end position="18"/>
    </location>
</feature>
<comment type="PTM">
    <text evidence="9">Cleaved by autocatalysis into a large and a small subunit.</text>
</comment>
<dbReference type="EC" id="3.4.19.13" evidence="9"/>
<keyword evidence="4 9" id="KW-0808">Transferase</keyword>
<dbReference type="Gene3D" id="1.10.246.130">
    <property type="match status" value="1"/>
</dbReference>
<accession>A0ABT3NYA8</accession>
<protein>
    <recommendedName>
        <fullName evidence="9">Glutathione hydrolase proenzyme</fullName>
        <ecNumber evidence="9">2.3.2.2</ecNumber>
        <ecNumber evidence="9">3.4.19.13</ecNumber>
    </recommendedName>
    <component>
        <recommendedName>
            <fullName evidence="9">Glutathione hydrolase large chain</fullName>
        </recommendedName>
    </component>
    <component>
        <recommendedName>
            <fullName evidence="9">Glutathione hydrolase small chain</fullName>
        </recommendedName>
    </component>
</protein>
<evidence type="ECO:0000313" key="12">
    <source>
        <dbReference type="EMBL" id="MCW8087150.1"/>
    </source>
</evidence>
<comment type="catalytic activity">
    <reaction evidence="2 9">
        <text>glutathione + H2O = L-cysteinylglycine + L-glutamate</text>
        <dbReference type="Rhea" id="RHEA:28807"/>
        <dbReference type="ChEBI" id="CHEBI:15377"/>
        <dbReference type="ChEBI" id="CHEBI:29985"/>
        <dbReference type="ChEBI" id="CHEBI:57925"/>
        <dbReference type="ChEBI" id="CHEBI:61694"/>
        <dbReference type="EC" id="3.4.19.13"/>
    </reaction>
</comment>
<comment type="pathway">
    <text evidence="9">Sulfur metabolism; glutathione metabolism.</text>
</comment>
<keyword evidence="7 9" id="KW-0012">Acyltransferase</keyword>
<sequence length="555" mass="57519">MRSLVLALMLLCPLAAGAQTRPVIAAPHPLATEAGMAILREGGSALDAAVAIQAVLTLVEPQSSGIGGGLFLLHWNAGAREVSAWNGRETAPAAARGDLFLRDGQPMSFLDAVVGGRSVGVPGALRALEAAHRVHGKLPWAALFAPAIRLAEEGFPVSARLVRDIAAAAPSLARDPAARALFLPRDGQPPEEGDLLRNPALAATLRLVAEGGADALHGGPVAADIVRAVRSHNGNPGLLTADDLAGYEARRVQPVCRPYRVWTVCAAPPPSGGIVVLQILALLEHFDLASPDPTGADAAMVLGEAGRTAFADRNMFLADPEFAPVPVAGLLDPAYVTLRAQSISLDRAQPAPRAGNPRRGAGNLASQPPQPEGGTSHVSILDAEGNAVSFTTTVEGMFGARLVVRGFVLNNQLTDFSFQPEVNGRPVANRVEGGKRPRSSMSPVLVFRDGQLEAVVGSPGGARILGYVAQALVALLDWNMEPQAAASLPHVGALNATVELEQGTAAAGLAPALLARGLPVELREMNSGLNIIRMQRGRAQGGSDPRREGSVVNGD</sequence>
<dbReference type="Pfam" id="PF01019">
    <property type="entry name" value="G_glu_transpept"/>
    <property type="match status" value="1"/>
</dbReference>
<reference evidence="12 13" key="1">
    <citation type="submission" date="2022-10" db="EMBL/GenBank/DDBJ databases">
        <title>Roseococcus glaciei nov., sp. nov., isolated from glacier.</title>
        <authorList>
            <person name="Liu Q."/>
            <person name="Xin Y.-H."/>
        </authorList>
    </citation>
    <scope>NUCLEOTIDE SEQUENCE [LARGE SCALE GENOMIC DNA]</scope>
    <source>
        <strain evidence="12 13">MDT2-1-1</strain>
    </source>
</reference>
<feature type="chain" id="PRO_5045603670" description="Glutathione hydrolase proenzyme" evidence="11">
    <location>
        <begin position="19"/>
        <end position="555"/>
    </location>
</feature>
<keyword evidence="9" id="KW-0317">Glutathione biosynthesis</keyword>
<dbReference type="PRINTS" id="PR01210">
    <property type="entry name" value="GGTRANSPTASE"/>
</dbReference>
<dbReference type="PANTHER" id="PTHR43199">
    <property type="entry name" value="GLUTATHIONE HYDROLASE"/>
    <property type="match status" value="1"/>
</dbReference>
<keyword evidence="5 9" id="KW-0378">Hydrolase</keyword>
<evidence type="ECO:0000256" key="1">
    <source>
        <dbReference type="ARBA" id="ARBA00001049"/>
    </source>
</evidence>
<dbReference type="NCBIfam" id="TIGR00066">
    <property type="entry name" value="g_glut_trans"/>
    <property type="match status" value="1"/>
</dbReference>
<dbReference type="InterPro" id="IPR029055">
    <property type="entry name" value="Ntn_hydrolases_N"/>
</dbReference>
<evidence type="ECO:0000256" key="9">
    <source>
        <dbReference type="RuleBase" id="RU368036"/>
    </source>
</evidence>
<evidence type="ECO:0000256" key="8">
    <source>
        <dbReference type="ARBA" id="ARBA00047417"/>
    </source>
</evidence>
<gene>
    <name evidence="12" type="primary">ggt</name>
    <name evidence="12" type="ORF">OF850_16070</name>
</gene>
<evidence type="ECO:0000313" key="13">
    <source>
        <dbReference type="Proteomes" id="UP001526430"/>
    </source>
</evidence>
<evidence type="ECO:0000256" key="11">
    <source>
        <dbReference type="SAM" id="SignalP"/>
    </source>
</evidence>
<comment type="catalytic activity">
    <reaction evidence="8 9">
        <text>an N-terminal (5-L-glutamyl)-[peptide] + an alpha-amino acid = 5-L-glutamyl amino acid + an N-terminal L-alpha-aminoacyl-[peptide]</text>
        <dbReference type="Rhea" id="RHEA:23904"/>
        <dbReference type="Rhea" id="RHEA-COMP:9780"/>
        <dbReference type="Rhea" id="RHEA-COMP:9795"/>
        <dbReference type="ChEBI" id="CHEBI:77644"/>
        <dbReference type="ChEBI" id="CHEBI:78597"/>
        <dbReference type="ChEBI" id="CHEBI:78599"/>
        <dbReference type="ChEBI" id="CHEBI:78608"/>
        <dbReference type="EC" id="2.3.2.2"/>
    </reaction>
</comment>
<proteinExistence type="inferred from homology"/>
<dbReference type="InterPro" id="IPR051792">
    <property type="entry name" value="GGT_bact"/>
</dbReference>
<organism evidence="12 13">
    <name type="scientific">Sabulicella glaciei</name>
    <dbReference type="NCBI Taxonomy" id="2984948"/>
    <lineage>
        <taxon>Bacteria</taxon>
        <taxon>Pseudomonadati</taxon>
        <taxon>Pseudomonadota</taxon>
        <taxon>Alphaproteobacteria</taxon>
        <taxon>Acetobacterales</taxon>
        <taxon>Acetobacteraceae</taxon>
        <taxon>Sabulicella</taxon>
    </lineage>
</organism>
<dbReference type="SUPFAM" id="SSF56235">
    <property type="entry name" value="N-terminal nucleophile aminohydrolases (Ntn hydrolases)"/>
    <property type="match status" value="1"/>
</dbReference>
<comment type="caution">
    <text evidence="12">The sequence shown here is derived from an EMBL/GenBank/DDBJ whole genome shotgun (WGS) entry which is preliminary data.</text>
</comment>
<dbReference type="PROSITE" id="PS00462">
    <property type="entry name" value="G_GLU_TRANSPEPTIDASE"/>
    <property type="match status" value="1"/>
</dbReference>
<dbReference type="Proteomes" id="UP001526430">
    <property type="component" value="Unassembled WGS sequence"/>
</dbReference>
<evidence type="ECO:0000256" key="5">
    <source>
        <dbReference type="ARBA" id="ARBA00022801"/>
    </source>
</evidence>
<dbReference type="Gene3D" id="3.60.20.40">
    <property type="match status" value="1"/>
</dbReference>
<evidence type="ECO:0000256" key="3">
    <source>
        <dbReference type="ARBA" id="ARBA00009381"/>
    </source>
</evidence>
<feature type="region of interest" description="Disordered" evidence="10">
    <location>
        <begin position="346"/>
        <end position="378"/>
    </location>
</feature>
<dbReference type="RefSeq" id="WP_301591313.1">
    <property type="nucleotide sequence ID" value="NZ_JAPFQI010000014.1"/>
</dbReference>
<dbReference type="EMBL" id="JAPFQI010000014">
    <property type="protein sequence ID" value="MCW8087150.1"/>
    <property type="molecule type" value="Genomic_DNA"/>
</dbReference>
<dbReference type="PANTHER" id="PTHR43199:SF1">
    <property type="entry name" value="GLUTATHIONE HYDROLASE PROENZYME"/>
    <property type="match status" value="1"/>
</dbReference>
<evidence type="ECO:0000256" key="4">
    <source>
        <dbReference type="ARBA" id="ARBA00022679"/>
    </source>
</evidence>
<comment type="subunit">
    <text evidence="9">This enzyme consists of two polypeptide chains, which are synthesized in precursor form from a single polypeptide.</text>
</comment>
<comment type="catalytic activity">
    <reaction evidence="1 9">
        <text>an S-substituted glutathione + H2O = an S-substituted L-cysteinylglycine + L-glutamate</text>
        <dbReference type="Rhea" id="RHEA:59468"/>
        <dbReference type="ChEBI" id="CHEBI:15377"/>
        <dbReference type="ChEBI" id="CHEBI:29985"/>
        <dbReference type="ChEBI" id="CHEBI:90779"/>
        <dbReference type="ChEBI" id="CHEBI:143103"/>
        <dbReference type="EC" id="3.4.19.13"/>
    </reaction>
</comment>
<dbReference type="InterPro" id="IPR055262">
    <property type="entry name" value="GGT_CS"/>
</dbReference>
<name>A0ABT3NYA8_9PROT</name>
<keyword evidence="11" id="KW-0732">Signal</keyword>
<evidence type="ECO:0000256" key="10">
    <source>
        <dbReference type="SAM" id="MobiDB-lite"/>
    </source>
</evidence>
<dbReference type="EC" id="2.3.2.2" evidence="9"/>
<dbReference type="InterPro" id="IPR000101">
    <property type="entry name" value="GGT_peptidase"/>
</dbReference>
<dbReference type="InterPro" id="IPR043137">
    <property type="entry name" value="GGT_ssub_C"/>
</dbReference>
<evidence type="ECO:0000256" key="7">
    <source>
        <dbReference type="ARBA" id="ARBA00023315"/>
    </source>
</evidence>
<feature type="region of interest" description="Disordered" evidence="10">
    <location>
        <begin position="535"/>
        <end position="555"/>
    </location>
</feature>
<dbReference type="GO" id="GO:0103068">
    <property type="term" value="F:leukotriene C4 gamma-glutamyl transferase activity"/>
    <property type="evidence" value="ECO:0007669"/>
    <property type="project" value="UniProtKB-EC"/>
</dbReference>
<keyword evidence="6 9" id="KW-0865">Zymogen</keyword>
<evidence type="ECO:0000256" key="6">
    <source>
        <dbReference type="ARBA" id="ARBA00023145"/>
    </source>
</evidence>
<comment type="similarity">
    <text evidence="3 9">Belongs to the gamma-glutamyltransferase family.</text>
</comment>
<evidence type="ECO:0000256" key="2">
    <source>
        <dbReference type="ARBA" id="ARBA00001089"/>
    </source>
</evidence>
<keyword evidence="13" id="KW-1185">Reference proteome</keyword>
<dbReference type="InterPro" id="IPR043138">
    <property type="entry name" value="GGT_lsub"/>
</dbReference>